<dbReference type="Pfam" id="PF13977">
    <property type="entry name" value="TetR_C_6"/>
    <property type="match status" value="1"/>
</dbReference>
<name>A0A162E2R5_9MYCO</name>
<dbReference type="InterPro" id="IPR036271">
    <property type="entry name" value="Tet_transcr_reg_TetR-rel_C_sf"/>
</dbReference>
<protein>
    <recommendedName>
        <fullName evidence="2">BetI-type transcriptional repressor C-terminal domain-containing protein</fullName>
    </recommendedName>
</protein>
<feature type="domain" description="BetI-type transcriptional repressor C-terminal" evidence="2">
    <location>
        <begin position="28"/>
        <end position="95"/>
    </location>
</feature>
<dbReference type="EMBL" id="LWCI01000077">
    <property type="protein sequence ID" value="KZS64747.1"/>
    <property type="molecule type" value="Genomic_DNA"/>
</dbReference>
<evidence type="ECO:0000256" key="1">
    <source>
        <dbReference type="SAM" id="Phobius"/>
    </source>
</evidence>
<evidence type="ECO:0000259" key="2">
    <source>
        <dbReference type="Pfam" id="PF13977"/>
    </source>
</evidence>
<dbReference type="AlphaFoldDB" id="A0A162E2R5"/>
<dbReference type="Proteomes" id="UP000077342">
    <property type="component" value="Unassembled WGS sequence"/>
</dbReference>
<dbReference type="RefSeq" id="WP_075509800.1">
    <property type="nucleotide sequence ID" value="NZ_CP089224.1"/>
</dbReference>
<comment type="caution">
    <text evidence="3">The sequence shown here is derived from an EMBL/GenBank/DDBJ whole genome shotgun (WGS) entry which is preliminary data.</text>
</comment>
<sequence length="109" mass="12366">MRAVEGYHHDTSRLRLFYVLMFDAIGPREDLRTRFAQLHTHLRDLCEHWIGAGQQDGEIRADVAPRAIVTILIAALGGIAYQALIDPDLDLDPLYRDLDALAIDGLRMR</sequence>
<proteinExistence type="predicted"/>
<dbReference type="InterPro" id="IPR039538">
    <property type="entry name" value="BetI_C"/>
</dbReference>
<gene>
    <name evidence="3" type="ORF">A4G28_12570</name>
</gene>
<evidence type="ECO:0000313" key="4">
    <source>
        <dbReference type="Proteomes" id="UP000077342"/>
    </source>
</evidence>
<keyword evidence="1" id="KW-0472">Membrane</keyword>
<dbReference type="Gene3D" id="1.10.357.10">
    <property type="entry name" value="Tetracycline Repressor, domain 2"/>
    <property type="match status" value="1"/>
</dbReference>
<dbReference type="SUPFAM" id="SSF48498">
    <property type="entry name" value="Tetracyclin repressor-like, C-terminal domain"/>
    <property type="match status" value="1"/>
</dbReference>
<evidence type="ECO:0000313" key="3">
    <source>
        <dbReference type="EMBL" id="KZS64747.1"/>
    </source>
</evidence>
<keyword evidence="1" id="KW-0812">Transmembrane</keyword>
<keyword evidence="1" id="KW-1133">Transmembrane helix</keyword>
<keyword evidence="4" id="KW-1185">Reference proteome</keyword>
<reference evidence="4" key="1">
    <citation type="submission" date="2016-04" db="EMBL/GenBank/DDBJ databases">
        <authorList>
            <person name="Strapagiel D."/>
            <person name="Borowka P."/>
            <person name="Marciniak B."/>
            <person name="Bakula Z."/>
            <person name="Van Ingen J."/>
            <person name="Safianowska A."/>
            <person name="Dziadek J."/>
            <person name="Jagielski T."/>
        </authorList>
    </citation>
    <scope>NUCLEOTIDE SEQUENCE [LARGE SCALE GENOMIC DNA]</scope>
    <source>
        <strain evidence="4">1010001458</strain>
    </source>
</reference>
<feature type="transmembrane region" description="Helical" evidence="1">
    <location>
        <begin position="67"/>
        <end position="85"/>
    </location>
</feature>
<accession>A0A162E2R5</accession>
<organism evidence="3 4">
    <name type="scientific">Mycobacterium ostraviense</name>
    <dbReference type="NCBI Taxonomy" id="2738409"/>
    <lineage>
        <taxon>Bacteria</taxon>
        <taxon>Bacillati</taxon>
        <taxon>Actinomycetota</taxon>
        <taxon>Actinomycetes</taxon>
        <taxon>Mycobacteriales</taxon>
        <taxon>Mycobacteriaceae</taxon>
        <taxon>Mycobacterium</taxon>
    </lineage>
</organism>